<evidence type="ECO:0000313" key="3">
    <source>
        <dbReference type="Proteomes" id="UP000799429"/>
    </source>
</evidence>
<keyword evidence="1" id="KW-0472">Membrane</keyword>
<protein>
    <submittedName>
        <fullName evidence="2">Uncharacterized protein</fullName>
    </submittedName>
</protein>
<gene>
    <name evidence="2" type="ORF">M501DRAFT_720630</name>
</gene>
<proteinExistence type="predicted"/>
<feature type="transmembrane region" description="Helical" evidence="1">
    <location>
        <begin position="15"/>
        <end position="38"/>
    </location>
</feature>
<accession>A0A9P4SD40</accession>
<dbReference type="EMBL" id="MU006094">
    <property type="protein sequence ID" value="KAF2839570.1"/>
    <property type="molecule type" value="Genomic_DNA"/>
</dbReference>
<keyword evidence="1" id="KW-1133">Transmembrane helix</keyword>
<sequence length="166" mass="18681">MADGQDSSLSITGSIVGIVALILSVSTIVQGAIAYFSAYRNAPLELRRYTSSISNTIDEKSFRLRGGHIPGQVRLDLGNGERNKGSWSEMLQEYFDAHLELADELDSIKQTDKRINSPFSPTRIFWLFTRKNLDETVRRIETLRLRKMAVALNALMTHGRYKGIFG</sequence>
<reference evidence="2" key="1">
    <citation type="journal article" date="2020" name="Stud. Mycol.">
        <title>101 Dothideomycetes genomes: a test case for predicting lifestyles and emergence of pathogens.</title>
        <authorList>
            <person name="Haridas S."/>
            <person name="Albert R."/>
            <person name="Binder M."/>
            <person name="Bloem J."/>
            <person name="Labutti K."/>
            <person name="Salamov A."/>
            <person name="Andreopoulos B."/>
            <person name="Baker S."/>
            <person name="Barry K."/>
            <person name="Bills G."/>
            <person name="Bluhm B."/>
            <person name="Cannon C."/>
            <person name="Castanera R."/>
            <person name="Culley D."/>
            <person name="Daum C."/>
            <person name="Ezra D."/>
            <person name="Gonzalez J."/>
            <person name="Henrissat B."/>
            <person name="Kuo A."/>
            <person name="Liang C."/>
            <person name="Lipzen A."/>
            <person name="Lutzoni F."/>
            <person name="Magnuson J."/>
            <person name="Mondo S."/>
            <person name="Nolan M."/>
            <person name="Ohm R."/>
            <person name="Pangilinan J."/>
            <person name="Park H.-J."/>
            <person name="Ramirez L."/>
            <person name="Alfaro M."/>
            <person name="Sun H."/>
            <person name="Tritt A."/>
            <person name="Yoshinaga Y."/>
            <person name="Zwiers L.-H."/>
            <person name="Turgeon B."/>
            <person name="Goodwin S."/>
            <person name="Spatafora J."/>
            <person name="Crous P."/>
            <person name="Grigoriev I."/>
        </authorList>
    </citation>
    <scope>NUCLEOTIDE SEQUENCE</scope>
    <source>
        <strain evidence="2">CBS 101060</strain>
    </source>
</reference>
<dbReference type="Proteomes" id="UP000799429">
    <property type="component" value="Unassembled WGS sequence"/>
</dbReference>
<keyword evidence="1" id="KW-0812">Transmembrane</keyword>
<evidence type="ECO:0000256" key="1">
    <source>
        <dbReference type="SAM" id="Phobius"/>
    </source>
</evidence>
<dbReference type="OrthoDB" id="3757673at2759"/>
<organism evidence="2 3">
    <name type="scientific">Patellaria atrata CBS 101060</name>
    <dbReference type="NCBI Taxonomy" id="1346257"/>
    <lineage>
        <taxon>Eukaryota</taxon>
        <taxon>Fungi</taxon>
        <taxon>Dikarya</taxon>
        <taxon>Ascomycota</taxon>
        <taxon>Pezizomycotina</taxon>
        <taxon>Dothideomycetes</taxon>
        <taxon>Dothideomycetes incertae sedis</taxon>
        <taxon>Patellariales</taxon>
        <taxon>Patellariaceae</taxon>
        <taxon>Patellaria</taxon>
    </lineage>
</organism>
<keyword evidence="3" id="KW-1185">Reference proteome</keyword>
<dbReference type="AlphaFoldDB" id="A0A9P4SD40"/>
<name>A0A9P4SD40_9PEZI</name>
<comment type="caution">
    <text evidence="2">The sequence shown here is derived from an EMBL/GenBank/DDBJ whole genome shotgun (WGS) entry which is preliminary data.</text>
</comment>
<evidence type="ECO:0000313" key="2">
    <source>
        <dbReference type="EMBL" id="KAF2839570.1"/>
    </source>
</evidence>